<dbReference type="SUPFAM" id="SSF53850">
    <property type="entry name" value="Periplasmic binding protein-like II"/>
    <property type="match status" value="1"/>
</dbReference>
<proteinExistence type="predicted"/>
<evidence type="ECO:0000313" key="2">
    <source>
        <dbReference type="Proteomes" id="UP001273505"/>
    </source>
</evidence>
<dbReference type="Gene3D" id="3.40.190.10">
    <property type="entry name" value="Periplasmic binding protein-like II"/>
    <property type="match status" value="2"/>
</dbReference>
<name>A0ABU4S195_9GAMM</name>
<protein>
    <recommendedName>
        <fullName evidence="3">Solute-binding protein family 3/N-terminal domain-containing protein</fullName>
    </recommendedName>
</protein>
<dbReference type="Proteomes" id="UP001273505">
    <property type="component" value="Unassembled WGS sequence"/>
</dbReference>
<dbReference type="EMBL" id="JAXAFO010000035">
    <property type="protein sequence ID" value="MDX6850918.1"/>
    <property type="molecule type" value="Genomic_DNA"/>
</dbReference>
<feature type="non-terminal residue" evidence="1">
    <location>
        <position position="1"/>
    </location>
</feature>
<dbReference type="RefSeq" id="WP_319835116.1">
    <property type="nucleotide sequence ID" value="NZ_JAXAFO010000035.1"/>
</dbReference>
<keyword evidence="2" id="KW-1185">Reference proteome</keyword>
<comment type="caution">
    <text evidence="1">The sequence shown here is derived from an EMBL/GenBank/DDBJ whole genome shotgun (WGS) entry which is preliminary data.</text>
</comment>
<gene>
    <name evidence="1" type="ORF">SCD92_16200</name>
</gene>
<sequence length="204" mass="23085">RLVRNLGATLTVCAHPSKSGNDEYGPAWKSRSARPEAHICRTLPLAKGTTLSVEIRLDICTRASLSMQGFFNSLLRAIGGYGYGTALERYLDERANSERITMVHGDQPLDVGLSMLLRQRIDTLVEDETVMRQKLANVRVQDKVRLAGYVPTSDRFSKVYIAFSPVNERSSYYAELLTQKMQQMRASGELEEVLARYHVTDWRK</sequence>
<evidence type="ECO:0000313" key="1">
    <source>
        <dbReference type="EMBL" id="MDX6850918.1"/>
    </source>
</evidence>
<evidence type="ECO:0008006" key="3">
    <source>
        <dbReference type="Google" id="ProtNLM"/>
    </source>
</evidence>
<reference evidence="1 2" key="1">
    <citation type="submission" date="2023-11" db="EMBL/GenBank/DDBJ databases">
        <title>Gilvimarinus fulvus sp. nov., isolated from the surface of Kelp.</title>
        <authorList>
            <person name="Sun Y.Y."/>
            <person name="Gong Y."/>
            <person name="Du Z.J."/>
        </authorList>
    </citation>
    <scope>NUCLEOTIDE SEQUENCE [LARGE SCALE GENOMIC DNA]</scope>
    <source>
        <strain evidence="1 2">SDUM040013</strain>
    </source>
</reference>
<organism evidence="1 2">
    <name type="scientific">Gilvimarinus gilvus</name>
    <dbReference type="NCBI Taxonomy" id="3058038"/>
    <lineage>
        <taxon>Bacteria</taxon>
        <taxon>Pseudomonadati</taxon>
        <taxon>Pseudomonadota</taxon>
        <taxon>Gammaproteobacteria</taxon>
        <taxon>Cellvibrionales</taxon>
        <taxon>Cellvibrionaceae</taxon>
        <taxon>Gilvimarinus</taxon>
    </lineage>
</organism>
<accession>A0ABU4S195</accession>